<comment type="similarity">
    <text evidence="3 14 15">Belongs to the NDK family.</text>
</comment>
<dbReference type="EMBL" id="GGLE01002165">
    <property type="protein sequence ID" value="MBY06291.1"/>
    <property type="molecule type" value="Transcribed_RNA"/>
</dbReference>
<feature type="domain" description="Nucleoside diphosphate kinase-like" evidence="17">
    <location>
        <begin position="21"/>
        <end position="154"/>
    </location>
</feature>
<dbReference type="AlphaFoldDB" id="A0A2R5L9W1"/>
<dbReference type="PROSITE" id="PS51374">
    <property type="entry name" value="NDPK_LIKE"/>
    <property type="match status" value="1"/>
</dbReference>
<dbReference type="InterPro" id="IPR036850">
    <property type="entry name" value="NDK-like_dom_sf"/>
</dbReference>
<dbReference type="GO" id="GO:0006241">
    <property type="term" value="P:CTP biosynthetic process"/>
    <property type="evidence" value="ECO:0007669"/>
    <property type="project" value="InterPro"/>
</dbReference>
<protein>
    <recommendedName>
        <fullName evidence="13">Nucleoside diphosphate kinase, mitochondrial</fullName>
        <ecNumber evidence="4">2.7.4.6</ecNumber>
    </recommendedName>
</protein>
<keyword evidence="5" id="KW-0808">Transferase</keyword>
<evidence type="ECO:0000256" key="3">
    <source>
        <dbReference type="ARBA" id="ARBA00008142"/>
    </source>
</evidence>
<dbReference type="FunFam" id="3.30.70.141:FF:000017">
    <property type="entry name" value="Nucleoside diphosphate kinase"/>
    <property type="match status" value="1"/>
</dbReference>
<proteinExistence type="inferred from homology"/>
<dbReference type="GO" id="GO:0046872">
    <property type="term" value="F:metal ion binding"/>
    <property type="evidence" value="ECO:0007669"/>
    <property type="project" value="UniProtKB-KW"/>
</dbReference>
<evidence type="ECO:0000256" key="1">
    <source>
        <dbReference type="ARBA" id="ARBA00001946"/>
    </source>
</evidence>
<dbReference type="GO" id="GO:0005524">
    <property type="term" value="F:ATP binding"/>
    <property type="evidence" value="ECO:0007669"/>
    <property type="project" value="UniProtKB-KW"/>
</dbReference>
<evidence type="ECO:0000256" key="4">
    <source>
        <dbReference type="ARBA" id="ARBA00012966"/>
    </source>
</evidence>
<comment type="subcellular location">
    <subcellularLocation>
        <location evidence="12">Mitochondrion intermembrane space</location>
        <topology evidence="12">Peripheral membrane protein</topology>
    </subcellularLocation>
    <subcellularLocation>
        <location evidence="2">Mitochondrion matrix</location>
    </subcellularLocation>
</comment>
<dbReference type="InterPro" id="IPR034907">
    <property type="entry name" value="NDK-like_dom"/>
</dbReference>
<reference evidence="18" key="1">
    <citation type="submission" date="2018-03" db="EMBL/GenBank/DDBJ databases">
        <title>The relapsing fever spirochete Borrelia turicatae persists in the highly oxidative environment of its soft-bodied tick vector.</title>
        <authorList>
            <person name="Bourret T.J."/>
            <person name="Boyle W.K."/>
            <person name="Valenzuela J.G."/>
            <person name="Oliveira F."/>
            <person name="Lopez J.E."/>
        </authorList>
    </citation>
    <scope>NUCLEOTIDE SEQUENCE</scope>
    <source>
        <strain evidence="18">Kansas strain/isolate</strain>
        <tissue evidence="18">Salivary glands</tissue>
    </source>
</reference>
<evidence type="ECO:0000256" key="12">
    <source>
        <dbReference type="ARBA" id="ARBA00060410"/>
    </source>
</evidence>
<keyword evidence="11" id="KW-0546">Nucleotide metabolism</keyword>
<evidence type="ECO:0000256" key="7">
    <source>
        <dbReference type="ARBA" id="ARBA00022741"/>
    </source>
</evidence>
<evidence type="ECO:0000256" key="10">
    <source>
        <dbReference type="ARBA" id="ARBA00022842"/>
    </source>
</evidence>
<dbReference type="PRINTS" id="PR01243">
    <property type="entry name" value="NUCDPKINASE"/>
</dbReference>
<sequence length="168" mass="18402">MVVGLLMSLYAALSPAVRALRQRTFILVKPEAVQRGILGKIVSRFEKIGYKLVGMKFCQPSDDVLQKALADITPKTSQSSLGAGPVVVMVWEGRDVVQRARAVIGADEFVKCTPGSIRGDSVVNDKRNVVYGSDSAATAEKEIGLWFQRGEIVQWDCCLDEWISRANS</sequence>
<evidence type="ECO:0000256" key="2">
    <source>
        <dbReference type="ARBA" id="ARBA00004305"/>
    </source>
</evidence>
<keyword evidence="10" id="KW-0460">Magnesium</keyword>
<evidence type="ECO:0000256" key="15">
    <source>
        <dbReference type="RuleBase" id="RU004011"/>
    </source>
</evidence>
<evidence type="ECO:0000256" key="14">
    <source>
        <dbReference type="PROSITE-ProRule" id="PRU00706"/>
    </source>
</evidence>
<keyword evidence="16" id="KW-0732">Signal</keyword>
<evidence type="ECO:0000256" key="13">
    <source>
        <dbReference type="ARBA" id="ARBA00068134"/>
    </source>
</evidence>
<organism evidence="18">
    <name type="scientific">Ornithodoros turicata</name>
    <dbReference type="NCBI Taxonomy" id="34597"/>
    <lineage>
        <taxon>Eukaryota</taxon>
        <taxon>Metazoa</taxon>
        <taxon>Ecdysozoa</taxon>
        <taxon>Arthropoda</taxon>
        <taxon>Chelicerata</taxon>
        <taxon>Arachnida</taxon>
        <taxon>Acari</taxon>
        <taxon>Parasitiformes</taxon>
        <taxon>Ixodida</taxon>
        <taxon>Ixodoidea</taxon>
        <taxon>Argasidae</taxon>
        <taxon>Ornithodorinae</taxon>
        <taxon>Ornithodoros</taxon>
    </lineage>
</organism>
<keyword evidence="8 18" id="KW-0418">Kinase</keyword>
<evidence type="ECO:0000256" key="8">
    <source>
        <dbReference type="ARBA" id="ARBA00022777"/>
    </source>
</evidence>
<dbReference type="SMART" id="SM00562">
    <property type="entry name" value="NDK"/>
    <property type="match status" value="1"/>
</dbReference>
<dbReference type="Pfam" id="PF00334">
    <property type="entry name" value="NDK"/>
    <property type="match status" value="1"/>
</dbReference>
<keyword evidence="9" id="KW-0067">ATP-binding</keyword>
<keyword evidence="7" id="KW-0547">Nucleotide-binding</keyword>
<dbReference type="InterPro" id="IPR001564">
    <property type="entry name" value="Nucleoside_diP_kinase"/>
</dbReference>
<comment type="caution">
    <text evidence="14">Lacks conserved residue(s) required for the propagation of feature annotation.</text>
</comment>
<feature type="chain" id="PRO_5015336084" description="Nucleoside diphosphate kinase, mitochondrial" evidence="16">
    <location>
        <begin position="20"/>
        <end position="168"/>
    </location>
</feature>
<dbReference type="GO" id="GO:0006183">
    <property type="term" value="P:GTP biosynthetic process"/>
    <property type="evidence" value="ECO:0007669"/>
    <property type="project" value="InterPro"/>
</dbReference>
<keyword evidence="6" id="KW-0479">Metal-binding</keyword>
<dbReference type="Gene3D" id="3.30.70.141">
    <property type="entry name" value="Nucleoside diphosphate kinase-like domain"/>
    <property type="match status" value="1"/>
</dbReference>
<evidence type="ECO:0000259" key="17">
    <source>
        <dbReference type="SMART" id="SM00562"/>
    </source>
</evidence>
<name>A0A2R5L9W1_9ACAR</name>
<dbReference type="GO" id="GO:0004550">
    <property type="term" value="F:nucleoside diphosphate kinase activity"/>
    <property type="evidence" value="ECO:0007669"/>
    <property type="project" value="UniProtKB-EC"/>
</dbReference>
<dbReference type="GO" id="GO:0006228">
    <property type="term" value="P:UTP biosynthetic process"/>
    <property type="evidence" value="ECO:0007669"/>
    <property type="project" value="InterPro"/>
</dbReference>
<dbReference type="SUPFAM" id="SSF54919">
    <property type="entry name" value="Nucleoside diphosphate kinase, NDK"/>
    <property type="match status" value="1"/>
</dbReference>
<dbReference type="PANTHER" id="PTHR11349">
    <property type="entry name" value="NUCLEOSIDE DIPHOSPHATE KINASE"/>
    <property type="match status" value="1"/>
</dbReference>
<evidence type="ECO:0000313" key="18">
    <source>
        <dbReference type="EMBL" id="MBY06291.1"/>
    </source>
</evidence>
<accession>A0A2R5L9W1</accession>
<evidence type="ECO:0000256" key="6">
    <source>
        <dbReference type="ARBA" id="ARBA00022723"/>
    </source>
</evidence>
<dbReference type="GO" id="GO:0005758">
    <property type="term" value="C:mitochondrial intermembrane space"/>
    <property type="evidence" value="ECO:0007669"/>
    <property type="project" value="UniProtKB-SubCell"/>
</dbReference>
<dbReference type="EC" id="2.7.4.6" evidence="4"/>
<evidence type="ECO:0000256" key="5">
    <source>
        <dbReference type="ARBA" id="ARBA00022679"/>
    </source>
</evidence>
<comment type="cofactor">
    <cofactor evidence="1">
        <name>Mg(2+)</name>
        <dbReference type="ChEBI" id="CHEBI:18420"/>
    </cofactor>
</comment>
<evidence type="ECO:0000256" key="16">
    <source>
        <dbReference type="SAM" id="SignalP"/>
    </source>
</evidence>
<dbReference type="GO" id="GO:0005759">
    <property type="term" value="C:mitochondrial matrix"/>
    <property type="evidence" value="ECO:0007669"/>
    <property type="project" value="UniProtKB-SubCell"/>
</dbReference>
<feature type="signal peptide" evidence="16">
    <location>
        <begin position="1"/>
        <end position="19"/>
    </location>
</feature>
<evidence type="ECO:0000256" key="11">
    <source>
        <dbReference type="ARBA" id="ARBA00023080"/>
    </source>
</evidence>
<evidence type="ECO:0000256" key="9">
    <source>
        <dbReference type="ARBA" id="ARBA00022840"/>
    </source>
</evidence>